<evidence type="ECO:0000256" key="6">
    <source>
        <dbReference type="ARBA" id="ARBA00022842"/>
    </source>
</evidence>
<evidence type="ECO:0000256" key="9">
    <source>
        <dbReference type="NCBIfam" id="TIGR00232"/>
    </source>
</evidence>
<keyword evidence="10" id="KW-0106">Calcium</keyword>
<keyword evidence="7 10" id="KW-0786">Thiamine pyrophosphate</keyword>
<keyword evidence="13" id="KW-1185">Reference proteome</keyword>
<dbReference type="SUPFAM" id="SSF52518">
    <property type="entry name" value="Thiamin diphosphate-binding fold (THDP-binding)"/>
    <property type="match status" value="2"/>
</dbReference>
<comment type="catalytic activity">
    <reaction evidence="8 10">
        <text>D-sedoheptulose 7-phosphate + D-glyceraldehyde 3-phosphate = aldehydo-D-ribose 5-phosphate + D-xylulose 5-phosphate</text>
        <dbReference type="Rhea" id="RHEA:10508"/>
        <dbReference type="ChEBI" id="CHEBI:57483"/>
        <dbReference type="ChEBI" id="CHEBI:57737"/>
        <dbReference type="ChEBI" id="CHEBI:58273"/>
        <dbReference type="ChEBI" id="CHEBI:59776"/>
        <dbReference type="EC" id="2.2.1.1"/>
    </reaction>
</comment>
<comment type="function">
    <text evidence="10">Catalyzes the transfer of a two-carbon ketol group from a ketose donor to an aldose acceptor, via a covalent intermediate with the cofactor thiamine pyrophosphate.</text>
</comment>
<comment type="cofactor">
    <cofactor evidence="10">
        <name>Mg(2+)</name>
        <dbReference type="ChEBI" id="CHEBI:18420"/>
    </cofactor>
    <cofactor evidence="10">
        <name>Ca(2+)</name>
        <dbReference type="ChEBI" id="CHEBI:29108"/>
    </cofactor>
    <cofactor evidence="10">
        <name>Mn(2+)</name>
        <dbReference type="ChEBI" id="CHEBI:29035"/>
    </cofactor>
    <cofactor evidence="10">
        <name>Co(2+)</name>
        <dbReference type="ChEBI" id="CHEBI:48828"/>
    </cofactor>
    <text evidence="10">Binds 1 Mg(2+) ion per subunit. Can also utilize other divalent metal cations, such as Ca(2+), Mn(2+) and Co(2+).</text>
</comment>
<comment type="subunit">
    <text evidence="2 10">Homodimer.</text>
</comment>
<evidence type="ECO:0000256" key="3">
    <source>
        <dbReference type="ARBA" id="ARBA00013152"/>
    </source>
</evidence>
<dbReference type="Pfam" id="PF22613">
    <property type="entry name" value="Transketolase_C_1"/>
    <property type="match status" value="1"/>
</dbReference>
<dbReference type="PROSITE" id="PS00802">
    <property type="entry name" value="TRANSKETOLASE_2"/>
    <property type="match status" value="1"/>
</dbReference>
<dbReference type="Pfam" id="PF02779">
    <property type="entry name" value="Transket_pyr"/>
    <property type="match status" value="1"/>
</dbReference>
<evidence type="ECO:0000256" key="10">
    <source>
        <dbReference type="RuleBase" id="RU004996"/>
    </source>
</evidence>
<dbReference type="PANTHER" id="PTHR43522:SF2">
    <property type="entry name" value="TRANSKETOLASE 1-RELATED"/>
    <property type="match status" value="1"/>
</dbReference>
<accession>A0ABW1QB10</accession>
<proteinExistence type="inferred from homology"/>
<keyword evidence="6 10" id="KW-0460">Magnesium</keyword>
<evidence type="ECO:0000313" key="13">
    <source>
        <dbReference type="Proteomes" id="UP001596244"/>
    </source>
</evidence>
<dbReference type="InterPro" id="IPR009014">
    <property type="entry name" value="Transketo_C/PFOR_II"/>
</dbReference>
<dbReference type="Proteomes" id="UP001596244">
    <property type="component" value="Unassembled WGS sequence"/>
</dbReference>
<keyword evidence="5 10" id="KW-0479">Metal-binding</keyword>
<dbReference type="EC" id="2.2.1.1" evidence="3 9"/>
<name>A0ABW1QB10_9CORY</name>
<dbReference type="InterPro" id="IPR055152">
    <property type="entry name" value="Transketolase-like_C_2"/>
</dbReference>
<dbReference type="SUPFAM" id="SSF52922">
    <property type="entry name" value="TK C-terminal domain-like"/>
    <property type="match status" value="1"/>
</dbReference>
<dbReference type="GO" id="GO:0004802">
    <property type="term" value="F:transketolase activity"/>
    <property type="evidence" value="ECO:0007669"/>
    <property type="project" value="UniProtKB-EC"/>
</dbReference>
<dbReference type="InterPro" id="IPR049557">
    <property type="entry name" value="Transketolase_CS"/>
</dbReference>
<sequence length="699" mass="75235">MTMTPELQALTQRRYPADWTDTDTRAVDTVRILAADAVENCGSGHPGTAMSLAPLAYTLYQRVIDHDPNDTDWVGRDRFVLSCGHSSLTQYIQLYLGGFGLEMEDLKALRSWDSLTPGHPEVGHTRGVEITTGPLGQGLASAVGMAMAARRERGLFDPETPAGDSPFDHFIYVIASDGDLQEGVTAEASSLAGTQQLGNLIVFWDDNRISIEDDTQIAFTEDVVARYAAYGWQTIEIEGGEDVAAIEAAVVAAKADTERPTFIRLRTVIAYPAPNALNTGASHGAALGQDEVRATKEVLGFDPEVNFHIDDEVLAHTRKLQERGVEKRAAWQEKFDAWAQANPNNKHLFDRLVARELPEGLAASMPEWEADESGLATRKASEAALQVLGEQMPELWGGSADLAGSNNTIIKGSPSFGPQEISTDTWSAEPYGRNMHFGIREHAMGAILNGIALHGPTRPYGGTFLIFSDYMRPAVRLGSLMETDVYYVWTHDSIGLGEDGPTHQPVEILAALRAIPGLSVIRPADANETAQAWAAALEYRESPKALALTRQNVPVLAGTKEKAAAGVRRGAYVLVEGSQETPDVILLATGSEVQLAVAAAATLEGEGVAARVVSVPCMEWFLEQDAAYIESVLPAAVTARVSVEAGIAMPWHRFTGTAGRNVSLEHFGASAPYQQLFEEFGITADAVVAAARESLTASK</sequence>
<dbReference type="EMBL" id="JBHSQE010000002">
    <property type="protein sequence ID" value="MFC6146022.1"/>
    <property type="molecule type" value="Genomic_DNA"/>
</dbReference>
<dbReference type="Gene3D" id="3.40.50.970">
    <property type="match status" value="2"/>
</dbReference>
<dbReference type="InterPro" id="IPR005475">
    <property type="entry name" value="Transketolase-like_Pyr-bd"/>
</dbReference>
<dbReference type="CDD" id="cd02012">
    <property type="entry name" value="TPP_TK"/>
    <property type="match status" value="1"/>
</dbReference>
<reference evidence="13" key="1">
    <citation type="journal article" date="2019" name="Int. J. Syst. Evol. Microbiol.">
        <title>The Global Catalogue of Microorganisms (GCM) 10K type strain sequencing project: providing services to taxonomists for standard genome sequencing and annotation.</title>
        <authorList>
            <consortium name="The Broad Institute Genomics Platform"/>
            <consortium name="The Broad Institute Genome Sequencing Center for Infectious Disease"/>
            <person name="Wu L."/>
            <person name="Ma J."/>
        </authorList>
    </citation>
    <scope>NUCLEOTIDE SEQUENCE [LARGE SCALE GENOMIC DNA]</scope>
    <source>
        <strain evidence="13">CCUG 51943</strain>
    </source>
</reference>
<feature type="domain" description="Transketolase-like pyrimidine-binding" evidence="11">
    <location>
        <begin position="375"/>
        <end position="555"/>
    </location>
</feature>
<evidence type="ECO:0000256" key="5">
    <source>
        <dbReference type="ARBA" id="ARBA00022723"/>
    </source>
</evidence>
<dbReference type="RefSeq" id="WP_377000222.1">
    <property type="nucleotide sequence ID" value="NZ_JBHSQE010000002.1"/>
</dbReference>
<dbReference type="Gene3D" id="3.40.50.920">
    <property type="match status" value="1"/>
</dbReference>
<comment type="similarity">
    <text evidence="1 10">Belongs to the transketolase family.</text>
</comment>
<dbReference type="PANTHER" id="PTHR43522">
    <property type="entry name" value="TRANSKETOLASE"/>
    <property type="match status" value="1"/>
</dbReference>
<dbReference type="CDD" id="cd07033">
    <property type="entry name" value="TPP_PYR_DXS_TK_like"/>
    <property type="match status" value="1"/>
</dbReference>
<dbReference type="SMART" id="SM00861">
    <property type="entry name" value="Transket_pyr"/>
    <property type="match status" value="1"/>
</dbReference>
<evidence type="ECO:0000313" key="12">
    <source>
        <dbReference type="EMBL" id="MFC6146022.1"/>
    </source>
</evidence>
<dbReference type="InterPro" id="IPR033247">
    <property type="entry name" value="Transketolase_fam"/>
</dbReference>
<dbReference type="NCBIfam" id="TIGR00232">
    <property type="entry name" value="tktlase_bact"/>
    <property type="match status" value="1"/>
</dbReference>
<keyword evidence="4 10" id="KW-0808">Transferase</keyword>
<dbReference type="InterPro" id="IPR029061">
    <property type="entry name" value="THDP-binding"/>
</dbReference>
<comment type="cofactor">
    <cofactor evidence="10">
        <name>thiamine diphosphate</name>
        <dbReference type="ChEBI" id="CHEBI:58937"/>
    </cofactor>
    <text evidence="10">Binds 1 thiamine pyrophosphate per subunit.</text>
</comment>
<evidence type="ECO:0000256" key="4">
    <source>
        <dbReference type="ARBA" id="ARBA00022679"/>
    </source>
</evidence>
<evidence type="ECO:0000256" key="2">
    <source>
        <dbReference type="ARBA" id="ARBA00011738"/>
    </source>
</evidence>
<dbReference type="Pfam" id="PF00456">
    <property type="entry name" value="Transketolase_N"/>
    <property type="match status" value="1"/>
</dbReference>
<dbReference type="PROSITE" id="PS00801">
    <property type="entry name" value="TRANSKETOLASE_1"/>
    <property type="match status" value="1"/>
</dbReference>
<protein>
    <recommendedName>
        <fullName evidence="3 9">Transketolase</fullName>
        <ecNumber evidence="3 9">2.2.1.1</ecNumber>
    </recommendedName>
</protein>
<comment type="caution">
    <text evidence="12">The sequence shown here is derived from an EMBL/GenBank/DDBJ whole genome shotgun (WGS) entry which is preliminary data.</text>
</comment>
<dbReference type="InterPro" id="IPR020826">
    <property type="entry name" value="Transketolase_BS"/>
</dbReference>
<organism evidence="12 13">
    <name type="scientific">Corynebacterium nasicanis</name>
    <dbReference type="NCBI Taxonomy" id="1448267"/>
    <lineage>
        <taxon>Bacteria</taxon>
        <taxon>Bacillati</taxon>
        <taxon>Actinomycetota</taxon>
        <taxon>Actinomycetes</taxon>
        <taxon>Mycobacteriales</taxon>
        <taxon>Corynebacteriaceae</taxon>
        <taxon>Corynebacterium</taxon>
    </lineage>
</organism>
<evidence type="ECO:0000256" key="8">
    <source>
        <dbReference type="ARBA" id="ARBA00049473"/>
    </source>
</evidence>
<evidence type="ECO:0000256" key="7">
    <source>
        <dbReference type="ARBA" id="ARBA00023052"/>
    </source>
</evidence>
<dbReference type="InterPro" id="IPR005474">
    <property type="entry name" value="Transketolase_N"/>
</dbReference>
<evidence type="ECO:0000256" key="1">
    <source>
        <dbReference type="ARBA" id="ARBA00007131"/>
    </source>
</evidence>
<evidence type="ECO:0000259" key="11">
    <source>
        <dbReference type="SMART" id="SM00861"/>
    </source>
</evidence>
<dbReference type="InterPro" id="IPR005478">
    <property type="entry name" value="Transketolase_bac-like"/>
</dbReference>
<gene>
    <name evidence="12" type="primary">tkt</name>
    <name evidence="12" type="ORF">ACFPUZ_04280</name>
</gene>